<keyword evidence="1" id="KW-0472">Membrane</keyword>
<dbReference type="Proteomes" id="UP000077787">
    <property type="component" value="Chromosome"/>
</dbReference>
<keyword evidence="1" id="KW-0812">Transmembrane</keyword>
<evidence type="ECO:0000313" key="4">
    <source>
        <dbReference type="Proteomes" id="UP000077787"/>
    </source>
</evidence>
<accession>A0A172WRD1</accession>
<protein>
    <recommendedName>
        <fullName evidence="2">Tip attachment protein J HDII-ins2 domain-containing protein</fullName>
    </recommendedName>
</protein>
<name>A0A172WRD1_STUST</name>
<proteinExistence type="predicted"/>
<gene>
    <name evidence="3" type="ORF">PS273GM_13260</name>
</gene>
<organism evidence="3 4">
    <name type="scientific">Stutzerimonas stutzeri</name>
    <name type="common">Pseudomonas stutzeri</name>
    <dbReference type="NCBI Taxonomy" id="316"/>
    <lineage>
        <taxon>Bacteria</taxon>
        <taxon>Pseudomonadati</taxon>
        <taxon>Pseudomonadota</taxon>
        <taxon>Gammaproteobacteria</taxon>
        <taxon>Pseudomonadales</taxon>
        <taxon>Pseudomonadaceae</taxon>
        <taxon>Stutzerimonas</taxon>
    </lineage>
</organism>
<keyword evidence="1" id="KW-1133">Transmembrane helix</keyword>
<feature type="domain" description="Tip attachment protein J HDII-ins2" evidence="2">
    <location>
        <begin position="429"/>
        <end position="527"/>
    </location>
</feature>
<evidence type="ECO:0000259" key="2">
    <source>
        <dbReference type="Pfam" id="PF24801"/>
    </source>
</evidence>
<dbReference type="EMBL" id="CP015641">
    <property type="protein sequence ID" value="ANF26044.1"/>
    <property type="molecule type" value="Genomic_DNA"/>
</dbReference>
<dbReference type="NCBIfam" id="NF040662">
    <property type="entry name" value="attach_TipJ_rel"/>
    <property type="match status" value="1"/>
</dbReference>
<dbReference type="InterPro" id="IPR055385">
    <property type="entry name" value="GpJ_HDII-ins2"/>
</dbReference>
<sequence length="895" mass="97793">MINIYPSTLDGAPLEEHRTLEPMTLGAWLRANVKNYRAMDVAPISIHINGDLIDPAAWDSAEFAPDDMVDIYPQPKAAGVGAFLVAYGGYIAAAIAVLAVLLMPKPASMNRGGQTQGNQLDLATTKGNQVKTNAPIREIAGKRKVYPDYLLPLRRYFTSPREQWVDMLLCVGKGKYSIPESRIQIGDTPVISLGEDVQFAVYQPGADLSAEPCAVWWNSCPEVGATSTGTSGLQLKATFAVSPEASASSYLFDGDTVTIPSGAGEFPSGWAAGMIARIEVTYPYTVVDGGADRDVIEGDLSQLAPSVGMLIEIVGDNEGMYVVESYTPGALETDPDQITLSYDGGEPVTGLLTGSVQMGIGYRGLRYRLLAASAQAISVERMTDTGATDLTWPGYLPLTTSLASIVLDGSTQEGNWCGPFAACPDGELTTAIEWDVMFPGGLIGIDKKGRSYPLGVTVEVQYRDIEAAGAWTSVRKYYQATTMDQLGYTESAALPYAMRAEVRMRRIGAESTSTQQQDGVQWYGLRSRLNGPTSYEGVTLLAMRVRGGNRLAAQSEQLVSVEATRVLPVRNGGAWDVESPTRDIAPWIAHVARSIGYTDDDLDMTELDRLGEVWAARGDYFDSSVDSLSTVKQCLVDAMMAGFADITIDRGKIRPVRDEPRTTFEHMYTPQNMTEGLSRSFSARKPDDYDGVDVEYVDGVTWQKETVQCRLPGDIGQRVEKIQLEGVTSRTKAWRIGMRQRRSQKYRRWSYQWATELDALNSRYLSFCAVGDDVPGYGQSAIMLSYDNGIIESSEPFDWSAEGPHVIGIRRPDGTLSGPYTAKQIDEYHLSITGLDFEPDTSWDIEPPHLLFGPLNRWSYPVLITGITPNGTESASVEAMNFDVRVYADDDNSPA</sequence>
<evidence type="ECO:0000256" key="1">
    <source>
        <dbReference type="SAM" id="Phobius"/>
    </source>
</evidence>
<reference evidence="3 4" key="1">
    <citation type="submission" date="2016-05" db="EMBL/GenBank/DDBJ databases">
        <title>Genome sequence of Pseudomonas stutzeri 273 and identification of the exopolysaccharide biosynthesis locus.</title>
        <authorList>
            <person name="Wu S."/>
            <person name="Sun C."/>
        </authorList>
    </citation>
    <scope>NUCLEOTIDE SEQUENCE [LARGE SCALE GENOMIC DNA]</scope>
    <source>
        <strain evidence="3 4">273</strain>
    </source>
</reference>
<evidence type="ECO:0000313" key="3">
    <source>
        <dbReference type="EMBL" id="ANF26044.1"/>
    </source>
</evidence>
<dbReference type="Pfam" id="PF24801">
    <property type="entry name" value="FNIII-A_GpJ"/>
    <property type="match status" value="1"/>
</dbReference>
<dbReference type="OrthoDB" id="6243207at2"/>
<dbReference type="RefSeq" id="WP_064481617.1">
    <property type="nucleotide sequence ID" value="NZ_CP015641.1"/>
</dbReference>
<feature type="transmembrane region" description="Helical" evidence="1">
    <location>
        <begin position="77"/>
        <end position="102"/>
    </location>
</feature>
<dbReference type="AlphaFoldDB" id="A0A172WRD1"/>